<dbReference type="Gene3D" id="3.90.78.10">
    <property type="entry name" value="UDP-N-acetylenolpyruvoylglucosamine reductase, C-terminal domain"/>
    <property type="match status" value="1"/>
</dbReference>
<dbReference type="Gene3D" id="3.30.465.10">
    <property type="match status" value="1"/>
</dbReference>
<comment type="catalytic activity">
    <reaction evidence="19 20">
        <text>UDP-N-acetyl-alpha-D-muramate + NADP(+) = UDP-N-acetyl-3-O-(1-carboxyvinyl)-alpha-D-glucosamine + NADPH + H(+)</text>
        <dbReference type="Rhea" id="RHEA:12248"/>
        <dbReference type="ChEBI" id="CHEBI:15378"/>
        <dbReference type="ChEBI" id="CHEBI:57783"/>
        <dbReference type="ChEBI" id="CHEBI:58349"/>
        <dbReference type="ChEBI" id="CHEBI:68483"/>
        <dbReference type="ChEBI" id="CHEBI:70757"/>
        <dbReference type="EC" id="1.3.1.98"/>
    </reaction>
</comment>
<evidence type="ECO:0000256" key="19">
    <source>
        <dbReference type="ARBA" id="ARBA00048914"/>
    </source>
</evidence>
<evidence type="ECO:0000256" key="17">
    <source>
        <dbReference type="ARBA" id="ARBA00023316"/>
    </source>
</evidence>
<dbReference type="GO" id="GO:0008360">
    <property type="term" value="P:regulation of cell shape"/>
    <property type="evidence" value="ECO:0007669"/>
    <property type="project" value="UniProtKB-KW"/>
</dbReference>
<dbReference type="GO" id="GO:0005829">
    <property type="term" value="C:cytosol"/>
    <property type="evidence" value="ECO:0007669"/>
    <property type="project" value="TreeGrafter"/>
</dbReference>
<name>A0A3A6QIB6_9VIBR</name>
<dbReference type="InterPro" id="IPR003170">
    <property type="entry name" value="MurB"/>
</dbReference>
<evidence type="ECO:0000256" key="11">
    <source>
        <dbReference type="ARBA" id="ARBA00022827"/>
    </source>
</evidence>
<evidence type="ECO:0000313" key="22">
    <source>
        <dbReference type="EMBL" id="RJX72363.1"/>
    </source>
</evidence>
<evidence type="ECO:0000256" key="15">
    <source>
        <dbReference type="ARBA" id="ARBA00023002"/>
    </source>
</evidence>
<dbReference type="EMBL" id="QVMU01000005">
    <property type="protein sequence ID" value="RJX72363.1"/>
    <property type="molecule type" value="Genomic_DNA"/>
</dbReference>
<dbReference type="SUPFAM" id="SSF56194">
    <property type="entry name" value="Uridine diphospho-N-Acetylenolpyruvylglucosamine reductase, MurB, C-terminal domain"/>
    <property type="match status" value="1"/>
</dbReference>
<keyword evidence="14 20" id="KW-0573">Peptidoglycan synthesis</keyword>
<proteinExistence type="inferred from homology"/>
<comment type="pathway">
    <text evidence="4 20">Cell wall biogenesis; peptidoglycan biosynthesis.</text>
</comment>
<gene>
    <name evidence="20" type="primary">murB</name>
    <name evidence="22" type="ORF">DZ860_08100</name>
</gene>
<keyword evidence="16 20" id="KW-0131">Cell cycle</keyword>
<dbReference type="RefSeq" id="WP_120030427.1">
    <property type="nucleotide sequence ID" value="NZ_QVMU01000005.1"/>
</dbReference>
<keyword evidence="10 20" id="KW-0285">Flavoprotein</keyword>
<dbReference type="Gene3D" id="3.30.43.10">
    <property type="entry name" value="Uridine Diphospho-n-acetylenolpyruvylglucosamine Reductase, domain 2"/>
    <property type="match status" value="1"/>
</dbReference>
<feature type="active site" description="Proton donor" evidence="20">
    <location>
        <position position="232"/>
    </location>
</feature>
<dbReference type="UniPathway" id="UPA00219"/>
<evidence type="ECO:0000313" key="23">
    <source>
        <dbReference type="Proteomes" id="UP000273252"/>
    </source>
</evidence>
<dbReference type="GO" id="GO:0009252">
    <property type="term" value="P:peptidoglycan biosynthetic process"/>
    <property type="evidence" value="ECO:0007669"/>
    <property type="project" value="UniProtKB-UniRule"/>
</dbReference>
<evidence type="ECO:0000256" key="6">
    <source>
        <dbReference type="ARBA" id="ARBA00012518"/>
    </source>
</evidence>
<feature type="active site" evidence="20">
    <location>
        <position position="163"/>
    </location>
</feature>
<keyword evidence="9 20" id="KW-0132">Cell division</keyword>
<dbReference type="InterPro" id="IPR016169">
    <property type="entry name" value="FAD-bd_PCMH_sub2"/>
</dbReference>
<evidence type="ECO:0000256" key="20">
    <source>
        <dbReference type="HAMAP-Rule" id="MF_00037"/>
    </source>
</evidence>
<dbReference type="GO" id="GO:0071949">
    <property type="term" value="F:FAD binding"/>
    <property type="evidence" value="ECO:0007669"/>
    <property type="project" value="InterPro"/>
</dbReference>
<comment type="cofactor">
    <cofactor evidence="1 20">
        <name>FAD</name>
        <dbReference type="ChEBI" id="CHEBI:57692"/>
    </cofactor>
</comment>
<evidence type="ECO:0000256" key="13">
    <source>
        <dbReference type="ARBA" id="ARBA00022960"/>
    </source>
</evidence>
<keyword evidence="13 20" id="KW-0133">Cell shape</keyword>
<keyword evidence="23" id="KW-1185">Reference proteome</keyword>
<dbReference type="AlphaFoldDB" id="A0A3A6QIB6"/>
<dbReference type="InterPro" id="IPR016167">
    <property type="entry name" value="FAD-bd_PCMH_sub1"/>
</dbReference>
<dbReference type="Pfam" id="PF01565">
    <property type="entry name" value="FAD_binding_4"/>
    <property type="match status" value="1"/>
</dbReference>
<evidence type="ECO:0000256" key="9">
    <source>
        <dbReference type="ARBA" id="ARBA00022618"/>
    </source>
</evidence>
<dbReference type="GO" id="GO:0071555">
    <property type="term" value="P:cell wall organization"/>
    <property type="evidence" value="ECO:0007669"/>
    <property type="project" value="UniProtKB-KW"/>
</dbReference>
<dbReference type="GO" id="GO:0051301">
    <property type="term" value="P:cell division"/>
    <property type="evidence" value="ECO:0007669"/>
    <property type="project" value="UniProtKB-KW"/>
</dbReference>
<evidence type="ECO:0000259" key="21">
    <source>
        <dbReference type="PROSITE" id="PS51387"/>
    </source>
</evidence>
<dbReference type="InterPro" id="IPR011601">
    <property type="entry name" value="MurB_C"/>
</dbReference>
<keyword evidence="11 20" id="KW-0274">FAD</keyword>
<dbReference type="OrthoDB" id="9804753at2"/>
<comment type="subcellular location">
    <subcellularLocation>
        <location evidence="3 20">Cytoplasm</location>
    </subcellularLocation>
</comment>
<keyword evidence="8 20" id="KW-0963">Cytoplasm</keyword>
<feature type="active site" evidence="20">
    <location>
        <position position="327"/>
    </location>
</feature>
<feature type="domain" description="FAD-binding PCMH-type" evidence="21">
    <location>
        <begin position="17"/>
        <end position="187"/>
    </location>
</feature>
<evidence type="ECO:0000256" key="14">
    <source>
        <dbReference type="ARBA" id="ARBA00022984"/>
    </source>
</evidence>
<dbReference type="HAMAP" id="MF_00037">
    <property type="entry name" value="MurB"/>
    <property type="match status" value="1"/>
</dbReference>
<evidence type="ECO:0000256" key="12">
    <source>
        <dbReference type="ARBA" id="ARBA00022857"/>
    </source>
</evidence>
<comment type="caution">
    <text evidence="22">The sequence shown here is derived from an EMBL/GenBank/DDBJ whole genome shotgun (WGS) entry which is preliminary data.</text>
</comment>
<dbReference type="Pfam" id="PF02873">
    <property type="entry name" value="MurB_C"/>
    <property type="match status" value="1"/>
</dbReference>
<sequence>MQSILNANLRCHHTFAIEQTCQQLVAVNSIEELIEVYQAPQWAAMPKLVLGKGSNMLFTQPYQGVVVLNRLMGKQVTQSMDAWHLHISAGEDWPSLVAWCVEKGYWGIENLALIPGCAGSAPIQNIGAYGVEFKDICEYVDVLHLDTFQVERMSAQACQFGYRDSIFKHQLYQKVVIVAVGLKLATSWLPKVEYGPLKEFANGATAQQIFQRVCQIRMEKLPDPAISGNAGSFFKNPVIDAATYQQLIQQYPNAVVYPVEEGYKVAAGWLIDQCGLKGYMIGGAQVHPNQALVIVNKDHATANDVVQLAAHVSQTVLERYGIQLEHEVRFMDATQETCLENLIGEQE</sequence>
<evidence type="ECO:0000256" key="7">
    <source>
        <dbReference type="ARBA" id="ARBA00015188"/>
    </source>
</evidence>
<evidence type="ECO:0000256" key="10">
    <source>
        <dbReference type="ARBA" id="ARBA00022630"/>
    </source>
</evidence>
<evidence type="ECO:0000256" key="1">
    <source>
        <dbReference type="ARBA" id="ARBA00001974"/>
    </source>
</evidence>
<dbReference type="InterPro" id="IPR006094">
    <property type="entry name" value="Oxid_FAD_bind_N"/>
</dbReference>
<evidence type="ECO:0000256" key="3">
    <source>
        <dbReference type="ARBA" id="ARBA00004496"/>
    </source>
</evidence>
<dbReference type="PROSITE" id="PS51387">
    <property type="entry name" value="FAD_PCMH"/>
    <property type="match status" value="1"/>
</dbReference>
<dbReference type="EC" id="1.3.1.98" evidence="6 20"/>
<dbReference type="Proteomes" id="UP000273252">
    <property type="component" value="Unassembled WGS sequence"/>
</dbReference>
<dbReference type="InterPro" id="IPR036318">
    <property type="entry name" value="FAD-bd_PCMH-like_sf"/>
</dbReference>
<dbReference type="SUPFAM" id="SSF56176">
    <property type="entry name" value="FAD-binding/transporter-associated domain-like"/>
    <property type="match status" value="1"/>
</dbReference>
<protein>
    <recommendedName>
        <fullName evidence="7 20">UDP-N-acetylenolpyruvoylglucosamine reductase</fullName>
        <ecNumber evidence="6 20">1.3.1.98</ecNumber>
    </recommendedName>
    <alternativeName>
        <fullName evidence="18 20">UDP-N-acetylmuramate dehydrogenase</fullName>
    </alternativeName>
</protein>
<evidence type="ECO:0000256" key="2">
    <source>
        <dbReference type="ARBA" id="ARBA00003921"/>
    </source>
</evidence>
<dbReference type="GO" id="GO:0008762">
    <property type="term" value="F:UDP-N-acetylmuramate dehydrogenase activity"/>
    <property type="evidence" value="ECO:0007669"/>
    <property type="project" value="UniProtKB-UniRule"/>
</dbReference>
<organism evidence="22 23">
    <name type="scientific">Vibrio sinensis</name>
    <dbReference type="NCBI Taxonomy" id="2302434"/>
    <lineage>
        <taxon>Bacteria</taxon>
        <taxon>Pseudomonadati</taxon>
        <taxon>Pseudomonadota</taxon>
        <taxon>Gammaproteobacteria</taxon>
        <taxon>Vibrionales</taxon>
        <taxon>Vibrionaceae</taxon>
        <taxon>Vibrio</taxon>
    </lineage>
</organism>
<keyword evidence="12 20" id="KW-0521">NADP</keyword>
<evidence type="ECO:0000256" key="4">
    <source>
        <dbReference type="ARBA" id="ARBA00004752"/>
    </source>
</evidence>
<evidence type="ECO:0000256" key="8">
    <source>
        <dbReference type="ARBA" id="ARBA00022490"/>
    </source>
</evidence>
<dbReference type="InterPro" id="IPR016166">
    <property type="entry name" value="FAD-bd_PCMH"/>
</dbReference>
<comment type="similarity">
    <text evidence="5 20">Belongs to the MurB family.</text>
</comment>
<dbReference type="NCBIfam" id="TIGR00179">
    <property type="entry name" value="murB"/>
    <property type="match status" value="1"/>
</dbReference>
<dbReference type="PANTHER" id="PTHR21071">
    <property type="entry name" value="UDP-N-ACETYLENOLPYRUVOYLGLUCOSAMINE REDUCTASE"/>
    <property type="match status" value="1"/>
</dbReference>
<reference evidence="22 23" key="1">
    <citation type="submission" date="2018-08" db="EMBL/GenBank/DDBJ databases">
        <title>Vibrio isolated from the Eastern China Marginal Seas.</title>
        <authorList>
            <person name="Li Y."/>
        </authorList>
    </citation>
    <scope>NUCLEOTIDE SEQUENCE [LARGE SCALE GENOMIC DNA]</scope>
    <source>
        <strain evidence="22 23">BEI233</strain>
    </source>
</reference>
<evidence type="ECO:0000256" key="18">
    <source>
        <dbReference type="ARBA" id="ARBA00031026"/>
    </source>
</evidence>
<evidence type="ECO:0000256" key="5">
    <source>
        <dbReference type="ARBA" id="ARBA00010485"/>
    </source>
</evidence>
<accession>A0A3A6QIB6</accession>
<dbReference type="NCBIfam" id="NF000755">
    <property type="entry name" value="PRK00046.1"/>
    <property type="match status" value="1"/>
</dbReference>
<dbReference type="PANTHER" id="PTHR21071:SF4">
    <property type="entry name" value="UDP-N-ACETYLENOLPYRUVOYLGLUCOSAMINE REDUCTASE"/>
    <property type="match status" value="1"/>
</dbReference>
<dbReference type="InterPro" id="IPR036635">
    <property type="entry name" value="MurB_C_sf"/>
</dbReference>
<comment type="function">
    <text evidence="2 20">Cell wall formation.</text>
</comment>
<keyword evidence="17 20" id="KW-0961">Cell wall biogenesis/degradation</keyword>
<evidence type="ECO:0000256" key="16">
    <source>
        <dbReference type="ARBA" id="ARBA00023306"/>
    </source>
</evidence>
<keyword evidence="15 20" id="KW-0560">Oxidoreductase</keyword>